<dbReference type="InterPro" id="IPR006120">
    <property type="entry name" value="Resolvase_HTH_dom"/>
</dbReference>
<feature type="domain" description="HNH nuclease" evidence="2">
    <location>
        <begin position="91"/>
        <end position="118"/>
    </location>
</feature>
<dbReference type="AlphaFoldDB" id="A0A644Y1P0"/>
<dbReference type="EMBL" id="VSSQ01003811">
    <property type="protein sequence ID" value="MPM22440.1"/>
    <property type="molecule type" value="Genomic_DNA"/>
</dbReference>
<dbReference type="GO" id="GO:0000150">
    <property type="term" value="F:DNA strand exchange activity"/>
    <property type="evidence" value="ECO:0007669"/>
    <property type="project" value="InterPro"/>
</dbReference>
<proteinExistence type="predicted"/>
<organism evidence="3">
    <name type="scientific">bioreactor metagenome</name>
    <dbReference type="NCBI Taxonomy" id="1076179"/>
    <lineage>
        <taxon>unclassified sequences</taxon>
        <taxon>metagenomes</taxon>
        <taxon>ecological metagenomes</taxon>
    </lineage>
</organism>
<reference evidence="3" key="1">
    <citation type="submission" date="2019-08" db="EMBL/GenBank/DDBJ databases">
        <authorList>
            <person name="Kucharzyk K."/>
            <person name="Murdoch R.W."/>
            <person name="Higgins S."/>
            <person name="Loffler F."/>
        </authorList>
    </citation>
    <scope>NUCLEOTIDE SEQUENCE</scope>
</reference>
<accession>A0A644Y1P0</accession>
<dbReference type="Pfam" id="PF02796">
    <property type="entry name" value="HTH_7"/>
    <property type="match status" value="1"/>
</dbReference>
<gene>
    <name evidence="3" type="ORF">SDC9_68895</name>
</gene>
<dbReference type="InterPro" id="IPR044925">
    <property type="entry name" value="His-Me_finger_sf"/>
</dbReference>
<dbReference type="SUPFAM" id="SSF54060">
    <property type="entry name" value="His-Me finger endonucleases"/>
    <property type="match status" value="1"/>
</dbReference>
<sequence>MTPPRLLPGIRLQDLVIMTKLTDRDWTFDPVSGEIISSRTGKPIRFTTSSEGYQTATVSFRGHQVKVMRHRAVYIAGNCRTFKDLPTDFDLQVDHINGDLTDCRFENLRLITARENNRPRSGYLLRIFGTDEVESMRERYAAGVSTQKMADEYGVSRCTIWRIVTRRTYKEVP</sequence>
<evidence type="ECO:0008006" key="4">
    <source>
        <dbReference type="Google" id="ProtNLM"/>
    </source>
</evidence>
<evidence type="ECO:0000259" key="1">
    <source>
        <dbReference type="Pfam" id="PF02796"/>
    </source>
</evidence>
<dbReference type="Pfam" id="PF13392">
    <property type="entry name" value="HNH_3"/>
    <property type="match status" value="1"/>
</dbReference>
<protein>
    <recommendedName>
        <fullName evidence="4">HNH nuclease domain-containing protein</fullName>
    </recommendedName>
</protein>
<evidence type="ECO:0000313" key="3">
    <source>
        <dbReference type="EMBL" id="MPM22440.1"/>
    </source>
</evidence>
<dbReference type="Gene3D" id="1.10.10.60">
    <property type="entry name" value="Homeodomain-like"/>
    <property type="match status" value="1"/>
</dbReference>
<feature type="domain" description="Resolvase HTH" evidence="1">
    <location>
        <begin position="131"/>
        <end position="164"/>
    </location>
</feature>
<dbReference type="InterPro" id="IPR003615">
    <property type="entry name" value="HNH_nuc"/>
</dbReference>
<name>A0A644Y1P0_9ZZZZ</name>
<dbReference type="GO" id="GO:0003677">
    <property type="term" value="F:DNA binding"/>
    <property type="evidence" value="ECO:0007669"/>
    <property type="project" value="InterPro"/>
</dbReference>
<evidence type="ECO:0000259" key="2">
    <source>
        <dbReference type="Pfam" id="PF13392"/>
    </source>
</evidence>
<dbReference type="Gene3D" id="3.90.75.20">
    <property type="match status" value="1"/>
</dbReference>
<comment type="caution">
    <text evidence="3">The sequence shown here is derived from an EMBL/GenBank/DDBJ whole genome shotgun (WGS) entry which is preliminary data.</text>
</comment>